<evidence type="ECO:0000313" key="4">
    <source>
        <dbReference type="Proteomes" id="UP001208771"/>
    </source>
</evidence>
<sequence length="404" mass="44379">MIVDRETRAAFTEALDLLARKTLEDEKTLGVGFPYVTRPDGSWDTMYASRSAGYDGEAWSHGNWFCGFWVGLLLISHLHTGKAEALELARERMRMVADRSGDPNTHDIGFIFLSSALPAFHITGDETYAEIGLNAARQLRARLVRTDRGAYVSSWGPHDDIRGRRSSAIDTMANLPLLYWAAGQARDDSFLVAGELHAQATERAFIRPDLSTYHAVEYDLPSGERRRGYTFQGYGDESFWSRGQGWAVLGFAETARATGSLAYLALAHRLADRFLEALGDATAAPWDFDDPAGPDATLDTAASAIMANALLQVADLEPDAELAEERRSQAIGILRDLCREHLSRDDAERGLLRHGCYSRPHNIGPDAAVLFGEYYFAEALLMVLKPGALRATPARLDPAGSATP</sequence>
<dbReference type="Proteomes" id="UP001208771">
    <property type="component" value="Unassembled WGS sequence"/>
</dbReference>
<accession>A0AAE3N0E6</accession>
<organism evidence="3 4">
    <name type="scientific">Ectorhizobium quercum</name>
    <dbReference type="NCBI Taxonomy" id="2965071"/>
    <lineage>
        <taxon>Bacteria</taxon>
        <taxon>Pseudomonadati</taxon>
        <taxon>Pseudomonadota</taxon>
        <taxon>Alphaproteobacteria</taxon>
        <taxon>Hyphomicrobiales</taxon>
        <taxon>Rhizobiaceae</taxon>
        <taxon>Ectorhizobium</taxon>
    </lineage>
</organism>
<keyword evidence="4" id="KW-1185">Reference proteome</keyword>
<dbReference type="InterPro" id="IPR008928">
    <property type="entry name" value="6-hairpin_glycosidase_sf"/>
</dbReference>
<dbReference type="InterPro" id="IPR052369">
    <property type="entry name" value="UG_Glycosaminoglycan_Hydrolase"/>
</dbReference>
<evidence type="ECO:0000256" key="2">
    <source>
        <dbReference type="ARBA" id="ARBA00038358"/>
    </source>
</evidence>
<dbReference type="EMBL" id="JANFPI010000002">
    <property type="protein sequence ID" value="MCX8997020.1"/>
    <property type="molecule type" value="Genomic_DNA"/>
</dbReference>
<reference evidence="3" key="1">
    <citation type="submission" date="2022-07" db="EMBL/GenBank/DDBJ databases">
        <title>Ectorhizobium quercum gen.nov., sp. nov.</title>
        <authorList>
            <person name="Ma T."/>
            <person name="Li Y."/>
        </authorList>
    </citation>
    <scope>NUCLEOTIDE SEQUENCE</scope>
    <source>
        <strain evidence="3">BDR2-2</strain>
    </source>
</reference>
<dbReference type="PANTHER" id="PTHR36845">
    <property type="entry name" value="HYDROLASE, PUTATIVE (AFU_ORTHOLOGUE AFUA_7G05090)-RELATED"/>
    <property type="match status" value="1"/>
</dbReference>
<dbReference type="RefSeq" id="WP_306410789.1">
    <property type="nucleotide sequence ID" value="NZ_JANFPI010000002.1"/>
</dbReference>
<evidence type="ECO:0000313" key="3">
    <source>
        <dbReference type="EMBL" id="MCX8997020.1"/>
    </source>
</evidence>
<comment type="similarity">
    <text evidence="2">Belongs to the glycosyl hydrolase 88 family.</text>
</comment>
<dbReference type="SUPFAM" id="SSF48208">
    <property type="entry name" value="Six-hairpin glycosidases"/>
    <property type="match status" value="1"/>
</dbReference>
<dbReference type="InterPro" id="IPR012341">
    <property type="entry name" value="6hp_glycosidase-like_sf"/>
</dbReference>
<name>A0AAE3N0E6_9HYPH</name>
<dbReference type="AlphaFoldDB" id="A0AAE3N0E6"/>
<dbReference type="PANTHER" id="PTHR36845:SF1">
    <property type="entry name" value="HYDROLASE, PUTATIVE (AFU_ORTHOLOGUE AFUA_7G05090)-RELATED"/>
    <property type="match status" value="1"/>
</dbReference>
<keyword evidence="1 3" id="KW-0378">Hydrolase</keyword>
<comment type="caution">
    <text evidence="3">The sequence shown here is derived from an EMBL/GenBank/DDBJ whole genome shotgun (WGS) entry which is preliminary data.</text>
</comment>
<dbReference type="GO" id="GO:0000272">
    <property type="term" value="P:polysaccharide catabolic process"/>
    <property type="evidence" value="ECO:0007669"/>
    <property type="project" value="TreeGrafter"/>
</dbReference>
<proteinExistence type="inferred from homology"/>
<gene>
    <name evidence="3" type="ORF">NOF55_07860</name>
</gene>
<dbReference type="GO" id="GO:0052757">
    <property type="term" value="F:chondroitin hydrolase activity"/>
    <property type="evidence" value="ECO:0007669"/>
    <property type="project" value="TreeGrafter"/>
</dbReference>
<dbReference type="Gene3D" id="1.50.10.10">
    <property type="match status" value="1"/>
</dbReference>
<protein>
    <submittedName>
        <fullName evidence="3">Glycoside hydrolase family 88 protein</fullName>
    </submittedName>
</protein>
<evidence type="ECO:0000256" key="1">
    <source>
        <dbReference type="ARBA" id="ARBA00022801"/>
    </source>
</evidence>